<dbReference type="HAMAP" id="MF_00187">
    <property type="entry name" value="FdhD"/>
    <property type="match status" value="1"/>
</dbReference>
<sequence length="306" mass="34037">MVNLLPSSNKANPKEQLKEGLKAKDSANNTAKINTKIWAVQNHQVQMRWDDVATEEPLEIRLMNSHQAISVTMRTPIDDFDLVAGFLYSEGLIGDRRDIQRMNYCVNPEIDGKQRLNIINVELREELVLNLSNLERHFFTNSACGVCGKNSIEALKSRGCQPIVSNPQDRPISAEIIYSLAEKLRLQQKVFAATGGLHAAALFNFGGELLNLREDVGRHNALDKLIGSALLADEIPLSDRIVMMSGRTSFELVQKSILAQIPIVCAVSPPSSLAIALAQEFGITLVGFLRENRFNVYAGWERIILD</sequence>
<dbReference type="Gene3D" id="3.10.20.10">
    <property type="match status" value="1"/>
</dbReference>
<dbReference type="EMBL" id="JAAVJL010000001">
    <property type="protein sequence ID" value="NMF58380.1"/>
    <property type="molecule type" value="Genomic_DNA"/>
</dbReference>
<dbReference type="NCBIfam" id="TIGR00129">
    <property type="entry name" value="fdhD_narQ"/>
    <property type="match status" value="1"/>
</dbReference>
<dbReference type="SUPFAM" id="SSF53927">
    <property type="entry name" value="Cytidine deaminase-like"/>
    <property type="match status" value="1"/>
</dbReference>
<dbReference type="InterPro" id="IPR016193">
    <property type="entry name" value="Cytidine_deaminase-like"/>
</dbReference>
<keyword evidence="2 3" id="KW-0501">Molybdenum cofactor biosynthesis</keyword>
<feature type="region of interest" description="Disordered" evidence="4">
    <location>
        <begin position="1"/>
        <end position="25"/>
    </location>
</feature>
<name>A0ABX1LTL2_9CYAN</name>
<dbReference type="RefSeq" id="WP_169363294.1">
    <property type="nucleotide sequence ID" value="NZ_JAAVJL010000001.1"/>
</dbReference>
<feature type="binding site" evidence="3">
    <location>
        <begin position="288"/>
        <end position="293"/>
    </location>
    <ligand>
        <name>Mo-bis(molybdopterin guanine dinucleotide)</name>
        <dbReference type="ChEBI" id="CHEBI:60539"/>
    </ligand>
</feature>
<comment type="similarity">
    <text evidence="3">Belongs to the FdhD family.</text>
</comment>
<dbReference type="PIRSF" id="PIRSF015626">
    <property type="entry name" value="FdhD"/>
    <property type="match status" value="1"/>
</dbReference>
<evidence type="ECO:0000313" key="5">
    <source>
        <dbReference type="EMBL" id="NMF58380.1"/>
    </source>
</evidence>
<keyword evidence="1 3" id="KW-0963">Cytoplasm</keyword>
<gene>
    <name evidence="3 5" type="primary">fdhD</name>
    <name evidence="5" type="ORF">HC246_10195</name>
</gene>
<evidence type="ECO:0000256" key="2">
    <source>
        <dbReference type="ARBA" id="ARBA00023150"/>
    </source>
</evidence>
<proteinExistence type="inferred from homology"/>
<accession>A0ABX1LTL2</accession>
<comment type="subcellular location">
    <subcellularLocation>
        <location evidence="3">Cytoplasm</location>
    </subcellularLocation>
</comment>
<comment type="function">
    <text evidence="3">Required for formate dehydrogenase (FDH) activity. Acts as a sulfur carrier protein that transfers sulfur from IscS to the molybdenum cofactor prior to its insertion into FDH.</text>
</comment>
<feature type="active site" description="Cysteine persulfide intermediate" evidence="3">
    <location>
        <position position="144"/>
    </location>
</feature>
<comment type="caution">
    <text evidence="5">The sequence shown here is derived from an EMBL/GenBank/DDBJ whole genome shotgun (WGS) entry which is preliminary data.</text>
</comment>
<reference evidence="5 6" key="1">
    <citation type="submission" date="2020-03" db="EMBL/GenBank/DDBJ databases">
        <title>Draft Genome Sequence of 2-Methylisoborneol Producing Pseudanabaena yagii Strain GIHE-NHR1 Isolated from North Han River in South Korea.</title>
        <authorList>
            <person name="Jeong J."/>
        </authorList>
    </citation>
    <scope>NUCLEOTIDE SEQUENCE [LARGE SCALE GENOMIC DNA]</scope>
    <source>
        <strain evidence="5 6">GIHE-NHR1</strain>
    </source>
</reference>
<keyword evidence="6" id="KW-1185">Reference proteome</keyword>
<feature type="compositionally biased region" description="Polar residues" evidence="4">
    <location>
        <begin position="1"/>
        <end position="11"/>
    </location>
</feature>
<dbReference type="NCBIfam" id="NF001943">
    <property type="entry name" value="PRK00724.1-2"/>
    <property type="match status" value="1"/>
</dbReference>
<evidence type="ECO:0000313" key="6">
    <source>
        <dbReference type="Proteomes" id="UP000738376"/>
    </source>
</evidence>
<protein>
    <recommendedName>
        <fullName evidence="3">Sulfur carrier protein FdhD</fullName>
    </recommendedName>
</protein>
<feature type="compositionally biased region" description="Basic and acidic residues" evidence="4">
    <location>
        <begin position="12"/>
        <end position="25"/>
    </location>
</feature>
<evidence type="ECO:0000256" key="4">
    <source>
        <dbReference type="SAM" id="MobiDB-lite"/>
    </source>
</evidence>
<dbReference type="PANTHER" id="PTHR30592">
    <property type="entry name" value="FORMATE DEHYDROGENASE"/>
    <property type="match status" value="1"/>
</dbReference>
<dbReference type="PANTHER" id="PTHR30592:SF1">
    <property type="entry name" value="SULFUR CARRIER PROTEIN FDHD"/>
    <property type="match status" value="1"/>
</dbReference>
<dbReference type="Proteomes" id="UP000738376">
    <property type="component" value="Unassembled WGS sequence"/>
</dbReference>
<evidence type="ECO:0000256" key="3">
    <source>
        <dbReference type="HAMAP-Rule" id="MF_00187"/>
    </source>
</evidence>
<dbReference type="Pfam" id="PF02634">
    <property type="entry name" value="FdhD-NarQ"/>
    <property type="match status" value="1"/>
</dbReference>
<dbReference type="InterPro" id="IPR003786">
    <property type="entry name" value="FdhD"/>
</dbReference>
<evidence type="ECO:0000256" key="1">
    <source>
        <dbReference type="ARBA" id="ARBA00022490"/>
    </source>
</evidence>
<organism evidence="5 6">
    <name type="scientific">Pseudanabaena yagii GIHE-NHR1</name>
    <dbReference type="NCBI Taxonomy" id="2722753"/>
    <lineage>
        <taxon>Bacteria</taxon>
        <taxon>Bacillati</taxon>
        <taxon>Cyanobacteriota</taxon>
        <taxon>Cyanophyceae</taxon>
        <taxon>Pseudanabaenales</taxon>
        <taxon>Pseudanabaenaceae</taxon>
        <taxon>Pseudanabaena</taxon>
        <taxon>Pseudanabaena yagii</taxon>
    </lineage>
</organism>
<dbReference type="Gene3D" id="3.40.140.10">
    <property type="entry name" value="Cytidine Deaminase, domain 2"/>
    <property type="match status" value="1"/>
</dbReference>